<dbReference type="AlphaFoldDB" id="A0A1L9PJS2"/>
<reference evidence="3" key="1">
    <citation type="journal article" date="2017" name="Genome Biol.">
        <title>Comparative genomics reveals high biological diversity and specific adaptations in the industrially and medically important fungal genus Aspergillus.</title>
        <authorList>
            <person name="de Vries R.P."/>
            <person name="Riley R."/>
            <person name="Wiebenga A."/>
            <person name="Aguilar-Osorio G."/>
            <person name="Amillis S."/>
            <person name="Uchima C.A."/>
            <person name="Anderluh G."/>
            <person name="Asadollahi M."/>
            <person name="Askin M."/>
            <person name="Barry K."/>
            <person name="Battaglia E."/>
            <person name="Bayram O."/>
            <person name="Benocci T."/>
            <person name="Braus-Stromeyer S.A."/>
            <person name="Caldana C."/>
            <person name="Canovas D."/>
            <person name="Cerqueira G.C."/>
            <person name="Chen F."/>
            <person name="Chen W."/>
            <person name="Choi C."/>
            <person name="Clum A."/>
            <person name="Dos Santos R.A."/>
            <person name="Damasio A.R."/>
            <person name="Diallinas G."/>
            <person name="Emri T."/>
            <person name="Fekete E."/>
            <person name="Flipphi M."/>
            <person name="Freyberg S."/>
            <person name="Gallo A."/>
            <person name="Gournas C."/>
            <person name="Habgood R."/>
            <person name="Hainaut M."/>
            <person name="Harispe M.L."/>
            <person name="Henrissat B."/>
            <person name="Hilden K.S."/>
            <person name="Hope R."/>
            <person name="Hossain A."/>
            <person name="Karabika E."/>
            <person name="Karaffa L."/>
            <person name="Karanyi Z."/>
            <person name="Krasevec N."/>
            <person name="Kuo A."/>
            <person name="Kusch H."/>
            <person name="LaButti K."/>
            <person name="Lagendijk E.L."/>
            <person name="Lapidus A."/>
            <person name="Levasseur A."/>
            <person name="Lindquist E."/>
            <person name="Lipzen A."/>
            <person name="Logrieco A.F."/>
            <person name="MacCabe A."/>
            <person name="Maekelae M.R."/>
            <person name="Malavazi I."/>
            <person name="Melin P."/>
            <person name="Meyer V."/>
            <person name="Mielnichuk N."/>
            <person name="Miskei M."/>
            <person name="Molnar A.P."/>
            <person name="Mule G."/>
            <person name="Ngan C.Y."/>
            <person name="Orejas M."/>
            <person name="Orosz E."/>
            <person name="Ouedraogo J.P."/>
            <person name="Overkamp K.M."/>
            <person name="Park H.-S."/>
            <person name="Perrone G."/>
            <person name="Piumi F."/>
            <person name="Punt P.J."/>
            <person name="Ram A.F."/>
            <person name="Ramon A."/>
            <person name="Rauscher S."/>
            <person name="Record E."/>
            <person name="Riano-Pachon D.M."/>
            <person name="Robert V."/>
            <person name="Roehrig J."/>
            <person name="Ruller R."/>
            <person name="Salamov A."/>
            <person name="Salih N.S."/>
            <person name="Samson R.A."/>
            <person name="Sandor E."/>
            <person name="Sanguinetti M."/>
            <person name="Schuetze T."/>
            <person name="Sepcic K."/>
            <person name="Shelest E."/>
            <person name="Sherlock G."/>
            <person name="Sophianopoulou V."/>
            <person name="Squina F.M."/>
            <person name="Sun H."/>
            <person name="Susca A."/>
            <person name="Todd R.B."/>
            <person name="Tsang A."/>
            <person name="Unkles S.E."/>
            <person name="van de Wiele N."/>
            <person name="van Rossen-Uffink D."/>
            <person name="Oliveira J.V."/>
            <person name="Vesth T.C."/>
            <person name="Visser J."/>
            <person name="Yu J.-H."/>
            <person name="Zhou M."/>
            <person name="Andersen M.R."/>
            <person name="Archer D.B."/>
            <person name="Baker S.E."/>
            <person name="Benoit I."/>
            <person name="Brakhage A.A."/>
            <person name="Braus G.H."/>
            <person name="Fischer R."/>
            <person name="Frisvad J.C."/>
            <person name="Goldman G.H."/>
            <person name="Houbraken J."/>
            <person name="Oakley B."/>
            <person name="Pocsi I."/>
            <person name="Scazzocchio C."/>
            <person name="Seiboth B."/>
            <person name="vanKuyk P.A."/>
            <person name="Wortman J."/>
            <person name="Dyer P.S."/>
            <person name="Grigoriev I.V."/>
        </authorList>
    </citation>
    <scope>NUCLEOTIDE SEQUENCE [LARGE SCALE GENOMIC DNA]</scope>
    <source>
        <strain evidence="3">CBS 583.65</strain>
    </source>
</reference>
<sequence>MSTTATETTMDPPPPYQETVLQVDQITDEESECCRLSTQIQHDPNNPAATVPEPTAKTTEAPQQPTEEDPSAEQETPKRRKRDRLISSLKKYGKKCAKPFVRFGQTKVGRPFAITAIVESP</sequence>
<evidence type="ECO:0000256" key="1">
    <source>
        <dbReference type="SAM" id="MobiDB-lite"/>
    </source>
</evidence>
<feature type="compositionally biased region" description="Polar residues" evidence="1">
    <location>
        <begin position="36"/>
        <end position="48"/>
    </location>
</feature>
<accession>A0A1L9PJS2</accession>
<evidence type="ECO:0000313" key="3">
    <source>
        <dbReference type="Proteomes" id="UP000184073"/>
    </source>
</evidence>
<dbReference type="RefSeq" id="XP_040667448.1">
    <property type="nucleotide sequence ID" value="XM_040817336.1"/>
</dbReference>
<name>A0A1L9PJS2_ASPVE</name>
<gene>
    <name evidence="2" type="ORF">ASPVEDRAFT_83216</name>
</gene>
<feature type="compositionally biased region" description="Polar residues" evidence="1">
    <location>
        <begin position="56"/>
        <end position="65"/>
    </location>
</feature>
<proteinExistence type="predicted"/>
<protein>
    <submittedName>
        <fullName evidence="2">Uncharacterized protein</fullName>
    </submittedName>
</protein>
<dbReference type="EMBL" id="KV878128">
    <property type="protein sequence ID" value="OJJ01686.1"/>
    <property type="molecule type" value="Genomic_DNA"/>
</dbReference>
<dbReference type="GeneID" id="63732847"/>
<evidence type="ECO:0000313" key="2">
    <source>
        <dbReference type="EMBL" id="OJJ01686.1"/>
    </source>
</evidence>
<dbReference type="Proteomes" id="UP000184073">
    <property type="component" value="Unassembled WGS sequence"/>
</dbReference>
<dbReference type="VEuPathDB" id="FungiDB:ASPVEDRAFT_83216"/>
<feature type="region of interest" description="Disordered" evidence="1">
    <location>
        <begin position="36"/>
        <end position="84"/>
    </location>
</feature>
<keyword evidence="3" id="KW-1185">Reference proteome</keyword>
<organism evidence="2 3">
    <name type="scientific">Aspergillus versicolor CBS 583.65</name>
    <dbReference type="NCBI Taxonomy" id="1036611"/>
    <lineage>
        <taxon>Eukaryota</taxon>
        <taxon>Fungi</taxon>
        <taxon>Dikarya</taxon>
        <taxon>Ascomycota</taxon>
        <taxon>Pezizomycotina</taxon>
        <taxon>Eurotiomycetes</taxon>
        <taxon>Eurotiomycetidae</taxon>
        <taxon>Eurotiales</taxon>
        <taxon>Aspergillaceae</taxon>
        <taxon>Aspergillus</taxon>
        <taxon>Aspergillus subgen. Nidulantes</taxon>
    </lineage>
</organism>